<keyword evidence="5" id="KW-1133">Transmembrane helix</keyword>
<dbReference type="Proteomes" id="UP001316803">
    <property type="component" value="Unassembled WGS sequence"/>
</dbReference>
<reference evidence="8 9" key="1">
    <citation type="submission" date="2022-12" db="EMBL/GenBank/DDBJ databases">
        <title>Genomic features and morphological characterization of a novel Knufia sp. strain isolated from spacecraft assembly facility.</title>
        <authorList>
            <person name="Teixeira M."/>
            <person name="Chander A.M."/>
            <person name="Stajich J.E."/>
            <person name="Venkateswaran K."/>
        </authorList>
    </citation>
    <scope>NUCLEOTIDE SEQUENCE [LARGE SCALE GENOMIC DNA]</scope>
    <source>
        <strain evidence="8 9">FJI-L2-BK-P2</strain>
    </source>
</reference>
<feature type="domain" description="Chitin-binding type-1" evidence="7">
    <location>
        <begin position="34"/>
        <end position="80"/>
    </location>
</feature>
<dbReference type="InterPro" id="IPR001002">
    <property type="entry name" value="Chitin-bd_1"/>
</dbReference>
<feature type="chain" id="PRO_5043033053" description="Chitin-binding type-1 domain-containing protein" evidence="6">
    <location>
        <begin position="24"/>
        <end position="329"/>
    </location>
</feature>
<dbReference type="SMART" id="SM00270">
    <property type="entry name" value="ChtBD1"/>
    <property type="match status" value="2"/>
</dbReference>
<evidence type="ECO:0000256" key="6">
    <source>
        <dbReference type="SAM" id="SignalP"/>
    </source>
</evidence>
<evidence type="ECO:0000256" key="2">
    <source>
        <dbReference type="ARBA" id="ARBA00023157"/>
    </source>
</evidence>
<keyword evidence="6" id="KW-0732">Signal</keyword>
<dbReference type="InterPro" id="IPR036861">
    <property type="entry name" value="Endochitinase-like_sf"/>
</dbReference>
<gene>
    <name evidence="8" type="ORF">OHC33_009677</name>
</gene>
<dbReference type="GO" id="GO:0008061">
    <property type="term" value="F:chitin binding"/>
    <property type="evidence" value="ECO:0007669"/>
    <property type="project" value="UniProtKB-UniRule"/>
</dbReference>
<organism evidence="8 9">
    <name type="scientific">Knufia fluminis</name>
    <dbReference type="NCBI Taxonomy" id="191047"/>
    <lineage>
        <taxon>Eukaryota</taxon>
        <taxon>Fungi</taxon>
        <taxon>Dikarya</taxon>
        <taxon>Ascomycota</taxon>
        <taxon>Pezizomycotina</taxon>
        <taxon>Eurotiomycetes</taxon>
        <taxon>Chaetothyriomycetidae</taxon>
        <taxon>Chaetothyriales</taxon>
        <taxon>Trichomeriaceae</taxon>
        <taxon>Knufia</taxon>
    </lineage>
</organism>
<keyword evidence="1 3" id="KW-0147">Chitin-binding</keyword>
<dbReference type="EMBL" id="JAKLMC020000037">
    <property type="protein sequence ID" value="KAK5949324.1"/>
    <property type="molecule type" value="Genomic_DNA"/>
</dbReference>
<dbReference type="PANTHER" id="PTHR47849">
    <property type="entry name" value="CHITIN-BINDING LECTIN 1"/>
    <property type="match status" value="1"/>
</dbReference>
<evidence type="ECO:0000313" key="9">
    <source>
        <dbReference type="Proteomes" id="UP001316803"/>
    </source>
</evidence>
<evidence type="ECO:0000256" key="5">
    <source>
        <dbReference type="SAM" id="Phobius"/>
    </source>
</evidence>
<keyword evidence="9" id="KW-1185">Reference proteome</keyword>
<evidence type="ECO:0000259" key="7">
    <source>
        <dbReference type="PROSITE" id="PS50941"/>
    </source>
</evidence>
<evidence type="ECO:0000256" key="4">
    <source>
        <dbReference type="SAM" id="MobiDB-lite"/>
    </source>
</evidence>
<evidence type="ECO:0000256" key="3">
    <source>
        <dbReference type="PROSITE-ProRule" id="PRU00261"/>
    </source>
</evidence>
<feature type="signal peptide" evidence="6">
    <location>
        <begin position="1"/>
        <end position="23"/>
    </location>
</feature>
<dbReference type="SUPFAM" id="SSF57016">
    <property type="entry name" value="Plant lectins/antimicrobial peptides"/>
    <property type="match status" value="2"/>
</dbReference>
<feature type="region of interest" description="Disordered" evidence="4">
    <location>
        <begin position="227"/>
        <end position="329"/>
    </location>
</feature>
<dbReference type="CDD" id="cd11618">
    <property type="entry name" value="ChtBD1_1"/>
    <property type="match status" value="2"/>
</dbReference>
<feature type="disulfide bond" evidence="3">
    <location>
        <begin position="109"/>
        <end position="123"/>
    </location>
</feature>
<keyword evidence="5" id="KW-0812">Transmembrane</keyword>
<evidence type="ECO:0000256" key="1">
    <source>
        <dbReference type="ARBA" id="ARBA00022669"/>
    </source>
</evidence>
<dbReference type="PROSITE" id="PS50941">
    <property type="entry name" value="CHIT_BIND_I_2"/>
    <property type="match status" value="2"/>
</dbReference>
<feature type="disulfide bond" evidence="3">
    <location>
        <begin position="53"/>
        <end position="67"/>
    </location>
</feature>
<dbReference type="AlphaFoldDB" id="A0AAN8I2T8"/>
<keyword evidence="2 3" id="KW-1015">Disulfide bond</keyword>
<name>A0AAN8I2T8_9EURO</name>
<feature type="region of interest" description="Disordered" evidence="4">
    <location>
        <begin position="145"/>
        <end position="177"/>
    </location>
</feature>
<feature type="domain" description="Chitin-binding type-1" evidence="7">
    <location>
        <begin position="88"/>
        <end position="136"/>
    </location>
</feature>
<proteinExistence type="predicted"/>
<keyword evidence="5" id="KW-0472">Membrane</keyword>
<sequence length="329" mass="32360">MLPSTTTQLCLAALALLLHPSSAQDTNTLTISLDGSCGGTTSQTCLGSSFGDCCSGRGYCGGSADYCNAECQIAFGSCTANASSISVDGKCGATDPLGQICVGSEFGGCCSETGWCGSTDVYCGVGCQGEFGDCVSEGNVNGTSTSATGVPASTGTGTGVATSTGASNGTSATSGVPSSTYAPVVVAATSSSMSTGAKAGVGVGVAVAAIAVIGAIFFFLRRRRAKKQTQGPEETVDEKAAAGSGMSTHKRDISSGTSNGASDNAYVNGKDLPPPPMPVELGNQGDRERAELPLSPDAHGSAVELASPPPSYSGKSGSAGVFEMPAGRD</sequence>
<feature type="transmembrane region" description="Helical" evidence="5">
    <location>
        <begin position="199"/>
        <end position="220"/>
    </location>
</feature>
<dbReference type="Gene3D" id="3.30.60.10">
    <property type="entry name" value="Endochitinase-like"/>
    <property type="match status" value="2"/>
</dbReference>
<evidence type="ECO:0000313" key="8">
    <source>
        <dbReference type="EMBL" id="KAK5949324.1"/>
    </source>
</evidence>
<comment type="caution">
    <text evidence="3">Lacks conserved residue(s) required for the propagation of feature annotation.</text>
</comment>
<protein>
    <recommendedName>
        <fullName evidence="7">Chitin-binding type-1 domain-containing protein</fullName>
    </recommendedName>
</protein>
<comment type="caution">
    <text evidence="8">The sequence shown here is derived from an EMBL/GenBank/DDBJ whole genome shotgun (WGS) entry which is preliminary data.</text>
</comment>
<dbReference type="PANTHER" id="PTHR47849:SF8">
    <property type="entry name" value="LECTIN"/>
    <property type="match status" value="1"/>
</dbReference>
<accession>A0AAN8I2T8</accession>